<keyword evidence="11" id="KW-0808">Transferase</keyword>
<dbReference type="InterPro" id="IPR027417">
    <property type="entry name" value="P-loop_NTPase"/>
</dbReference>
<dbReference type="GO" id="GO:0005524">
    <property type="term" value="F:ATP binding"/>
    <property type="evidence" value="ECO:0007669"/>
    <property type="project" value="UniProtKB-KW"/>
</dbReference>
<dbReference type="Gene3D" id="3.40.50.300">
    <property type="entry name" value="P-loop containing nucleotide triphosphate hydrolases"/>
    <property type="match status" value="1"/>
</dbReference>
<evidence type="ECO:0000313" key="11">
    <source>
        <dbReference type="EMBL" id="AUN98603.1"/>
    </source>
</evidence>
<dbReference type="SUPFAM" id="SSF52540">
    <property type="entry name" value="P-loop containing nucleoside triphosphate hydrolases"/>
    <property type="match status" value="1"/>
</dbReference>
<comment type="subcellular location">
    <subcellularLocation>
        <location evidence="1">Cytoplasm</location>
    </subcellularLocation>
</comment>
<evidence type="ECO:0000256" key="7">
    <source>
        <dbReference type="ARBA" id="ARBA00022741"/>
    </source>
</evidence>
<dbReference type="PANTHER" id="PTHR33540:SF2">
    <property type="entry name" value="TRNA THREONYLCARBAMOYLADENOSINE BIOSYNTHESIS PROTEIN TSAE"/>
    <property type="match status" value="1"/>
</dbReference>
<proteinExistence type="inferred from homology"/>
<comment type="similarity">
    <text evidence="2">Belongs to the TsaE family.</text>
</comment>
<keyword evidence="7" id="KW-0547">Nucleotide-binding</keyword>
<dbReference type="NCBIfam" id="TIGR00150">
    <property type="entry name" value="T6A_YjeE"/>
    <property type="match status" value="1"/>
</dbReference>
<dbReference type="GO" id="GO:0046872">
    <property type="term" value="F:metal ion binding"/>
    <property type="evidence" value="ECO:0007669"/>
    <property type="project" value="UniProtKB-KW"/>
</dbReference>
<evidence type="ECO:0000256" key="4">
    <source>
        <dbReference type="ARBA" id="ARBA00022490"/>
    </source>
</evidence>
<evidence type="ECO:0000256" key="2">
    <source>
        <dbReference type="ARBA" id="ARBA00007599"/>
    </source>
</evidence>
<sequence>MSLVRAWKKVLESDLANIALEMKEVIEPPSVIILDGPVGAGKTTFTKIFLGTSKQTTSPTYSLINEIDNLLHADLYRIEKREELIHLEIPMYLEEKDYFLIEWGMPYLRDLQRIVGDEFKFYQLKIEINENNSRNFLLSKIV</sequence>
<keyword evidence="9" id="KW-0460">Magnesium</keyword>
<keyword evidence="4" id="KW-0963">Cytoplasm</keyword>
<dbReference type="OrthoDB" id="5293407at2"/>
<dbReference type="EMBL" id="CP025704">
    <property type="protein sequence ID" value="AUN98603.1"/>
    <property type="molecule type" value="Genomic_DNA"/>
</dbReference>
<gene>
    <name evidence="11" type="ORF">C0V70_10920</name>
</gene>
<reference evidence="11 12" key="1">
    <citation type="submission" date="2018-01" db="EMBL/GenBank/DDBJ databases">
        <title>Complete genome sequence of Bacteriovorax stolpii DSM12778.</title>
        <authorList>
            <person name="Tang B."/>
            <person name="Chang J."/>
        </authorList>
    </citation>
    <scope>NUCLEOTIDE SEQUENCE [LARGE SCALE GENOMIC DNA]</scope>
    <source>
        <strain evidence="11 12">DSM 12778</strain>
    </source>
</reference>
<evidence type="ECO:0000256" key="9">
    <source>
        <dbReference type="ARBA" id="ARBA00022842"/>
    </source>
</evidence>
<dbReference type="GO" id="GO:0002949">
    <property type="term" value="P:tRNA threonylcarbamoyladenosine modification"/>
    <property type="evidence" value="ECO:0007669"/>
    <property type="project" value="InterPro"/>
</dbReference>
<name>A0A2K9NSV3_BACTC</name>
<accession>A0A2K9NSV3</accession>
<evidence type="ECO:0000256" key="1">
    <source>
        <dbReference type="ARBA" id="ARBA00004496"/>
    </source>
</evidence>
<evidence type="ECO:0000256" key="8">
    <source>
        <dbReference type="ARBA" id="ARBA00022840"/>
    </source>
</evidence>
<dbReference type="Pfam" id="PF02367">
    <property type="entry name" value="TsaE"/>
    <property type="match status" value="1"/>
</dbReference>
<organism evidence="11 12">
    <name type="scientific">Bacteriovorax stolpii</name>
    <name type="common">Bdellovibrio stolpii</name>
    <dbReference type="NCBI Taxonomy" id="960"/>
    <lineage>
        <taxon>Bacteria</taxon>
        <taxon>Pseudomonadati</taxon>
        <taxon>Bdellovibrionota</taxon>
        <taxon>Bacteriovoracia</taxon>
        <taxon>Bacteriovoracales</taxon>
        <taxon>Bacteriovoracaceae</taxon>
        <taxon>Bacteriovorax</taxon>
    </lineage>
</organism>
<dbReference type="AlphaFoldDB" id="A0A2K9NSV3"/>
<keyword evidence="6" id="KW-0479">Metal-binding</keyword>
<dbReference type="PANTHER" id="PTHR33540">
    <property type="entry name" value="TRNA THREONYLCARBAMOYLADENOSINE BIOSYNTHESIS PROTEIN TSAE"/>
    <property type="match status" value="1"/>
</dbReference>
<keyword evidence="12" id="KW-1185">Reference proteome</keyword>
<evidence type="ECO:0000256" key="10">
    <source>
        <dbReference type="ARBA" id="ARBA00032441"/>
    </source>
</evidence>
<evidence type="ECO:0000256" key="5">
    <source>
        <dbReference type="ARBA" id="ARBA00022694"/>
    </source>
</evidence>
<dbReference type="InterPro" id="IPR003442">
    <property type="entry name" value="T6A_TsaE"/>
</dbReference>
<dbReference type="GO" id="GO:0016740">
    <property type="term" value="F:transferase activity"/>
    <property type="evidence" value="ECO:0007669"/>
    <property type="project" value="UniProtKB-KW"/>
</dbReference>
<evidence type="ECO:0000256" key="3">
    <source>
        <dbReference type="ARBA" id="ARBA00019010"/>
    </source>
</evidence>
<keyword evidence="8" id="KW-0067">ATP-binding</keyword>
<evidence type="ECO:0000256" key="6">
    <source>
        <dbReference type="ARBA" id="ARBA00022723"/>
    </source>
</evidence>
<keyword evidence="5" id="KW-0819">tRNA processing</keyword>
<dbReference type="Proteomes" id="UP000235584">
    <property type="component" value="Chromosome"/>
</dbReference>
<dbReference type="KEGG" id="bsto:C0V70_10920"/>
<dbReference type="RefSeq" id="WP_102243894.1">
    <property type="nucleotide sequence ID" value="NZ_CP025704.1"/>
</dbReference>
<dbReference type="GO" id="GO:0005737">
    <property type="term" value="C:cytoplasm"/>
    <property type="evidence" value="ECO:0007669"/>
    <property type="project" value="UniProtKB-SubCell"/>
</dbReference>
<protein>
    <recommendedName>
        <fullName evidence="3">tRNA threonylcarbamoyladenosine biosynthesis protein TsaE</fullName>
    </recommendedName>
    <alternativeName>
        <fullName evidence="10">t(6)A37 threonylcarbamoyladenosine biosynthesis protein TsaE</fullName>
    </alternativeName>
</protein>
<evidence type="ECO:0000313" key="12">
    <source>
        <dbReference type="Proteomes" id="UP000235584"/>
    </source>
</evidence>